<reference evidence="3 4" key="1">
    <citation type="journal article" date="2015" name="Genome Announc.">
        <title>Draft Genome Sequence of Rhodococcus rhodochrous Strain KG-21, a Soil Isolate from Oil Fields of Krishna-Godavari Basin, India.</title>
        <authorList>
            <person name="Dawar C."/>
            <person name="Aggarwal R.K."/>
        </authorList>
    </citation>
    <scope>NUCLEOTIDE SEQUENCE [LARGE SCALE GENOMIC DNA]</scope>
    <source>
        <strain evidence="3 4">KG-21</strain>
    </source>
</reference>
<dbReference type="GO" id="GO:0004519">
    <property type="term" value="F:endonuclease activity"/>
    <property type="evidence" value="ECO:0007669"/>
    <property type="project" value="InterPro"/>
</dbReference>
<accession>A0A0M8PE53</accession>
<dbReference type="AlphaFoldDB" id="A0A0M8PE53"/>
<dbReference type="CDD" id="cd00085">
    <property type="entry name" value="HNHc"/>
    <property type="match status" value="1"/>
</dbReference>
<dbReference type="PATRIC" id="fig|1441923.3.peg.4309"/>
<evidence type="ECO:0000256" key="1">
    <source>
        <dbReference type="SAM" id="MobiDB-lite"/>
    </source>
</evidence>
<dbReference type="EMBL" id="AZYO01000065">
    <property type="protein sequence ID" value="KOS54516.1"/>
    <property type="molecule type" value="Genomic_DNA"/>
</dbReference>
<dbReference type="InterPro" id="IPR003615">
    <property type="entry name" value="HNH_nuc"/>
</dbReference>
<dbReference type="GO" id="GO:0008270">
    <property type="term" value="F:zinc ion binding"/>
    <property type="evidence" value="ECO:0007669"/>
    <property type="project" value="InterPro"/>
</dbReference>
<gene>
    <name evidence="3" type="ORF">Z051_19715</name>
</gene>
<dbReference type="Pfam" id="PF01844">
    <property type="entry name" value="HNH"/>
    <property type="match status" value="1"/>
</dbReference>
<feature type="domain" description="HNH nuclease" evidence="2">
    <location>
        <begin position="14"/>
        <end position="79"/>
    </location>
</feature>
<evidence type="ECO:0000259" key="2">
    <source>
        <dbReference type="SMART" id="SM00507"/>
    </source>
</evidence>
<name>A0A0M8PE53_RHORH</name>
<dbReference type="GO" id="GO:0003676">
    <property type="term" value="F:nucleic acid binding"/>
    <property type="evidence" value="ECO:0007669"/>
    <property type="project" value="InterPro"/>
</dbReference>
<reference evidence="4" key="2">
    <citation type="submission" date="2015-01" db="EMBL/GenBank/DDBJ databases">
        <title>Draft genome sequence of potential hydrocarbon metabolising strain of Rhodococcus rhodochrous.</title>
        <authorList>
            <person name="Aggarwal R.K."/>
            <person name="Dawar C."/>
        </authorList>
    </citation>
    <scope>NUCLEOTIDE SEQUENCE [LARGE SCALE GENOMIC DNA]</scope>
    <source>
        <strain evidence="4">KG-21</strain>
    </source>
</reference>
<feature type="region of interest" description="Disordered" evidence="1">
    <location>
        <begin position="39"/>
        <end position="60"/>
    </location>
</feature>
<comment type="caution">
    <text evidence="3">The sequence shown here is derived from an EMBL/GenBank/DDBJ whole genome shotgun (WGS) entry which is preliminary data.</text>
</comment>
<evidence type="ECO:0000313" key="4">
    <source>
        <dbReference type="Proteomes" id="UP000037712"/>
    </source>
</evidence>
<evidence type="ECO:0000313" key="3">
    <source>
        <dbReference type="EMBL" id="KOS54516.1"/>
    </source>
</evidence>
<dbReference type="InterPro" id="IPR002711">
    <property type="entry name" value="HNH"/>
</dbReference>
<dbReference type="Proteomes" id="UP000037712">
    <property type="component" value="Unassembled WGS sequence"/>
</dbReference>
<proteinExistence type="predicted"/>
<protein>
    <recommendedName>
        <fullName evidence="2">HNH nuclease domain-containing protein</fullName>
    </recommendedName>
</protein>
<organism evidence="3 4">
    <name type="scientific">Rhodococcus rhodochrous KG-21</name>
    <dbReference type="NCBI Taxonomy" id="1441923"/>
    <lineage>
        <taxon>Bacteria</taxon>
        <taxon>Bacillati</taxon>
        <taxon>Actinomycetota</taxon>
        <taxon>Actinomycetes</taxon>
        <taxon>Mycobacteriales</taxon>
        <taxon>Nocardiaceae</taxon>
        <taxon>Rhodococcus</taxon>
    </lineage>
</organism>
<dbReference type="Gene3D" id="1.10.30.50">
    <property type="match status" value="1"/>
</dbReference>
<sequence>MGNPRYANGHRRRKLRARVLAEEDVCALCRRPVDKALRLAPDGRPHPLSPEVDEIIPVSRGGSPYERANVQLAHRRCNQRKGNRMPGDRVKTTRLPLPVSQQW</sequence>
<feature type="region of interest" description="Disordered" evidence="1">
    <location>
        <begin position="77"/>
        <end position="103"/>
    </location>
</feature>
<dbReference type="SMART" id="SM00507">
    <property type="entry name" value="HNHc"/>
    <property type="match status" value="1"/>
</dbReference>